<accession>A0AA43M7U2</accession>
<dbReference type="Pfam" id="PF00588">
    <property type="entry name" value="SpoU_methylase"/>
    <property type="match status" value="1"/>
</dbReference>
<proteinExistence type="predicted"/>
<dbReference type="Gene3D" id="3.30.1330.30">
    <property type="match status" value="1"/>
</dbReference>
<reference evidence="4" key="1">
    <citation type="submission" date="2023-04" db="EMBL/GenBank/DDBJ databases">
        <title>Genome Encyclopedia of Bacteria and Archaea VI: Functional Genomics of Type Strains.</title>
        <authorList>
            <person name="Whitman W."/>
        </authorList>
    </citation>
    <scope>NUCLEOTIDE SEQUENCE</scope>
    <source>
        <strain evidence="4">Enz.4-51</strain>
    </source>
</reference>
<evidence type="ECO:0000256" key="1">
    <source>
        <dbReference type="ARBA" id="ARBA00022603"/>
    </source>
</evidence>
<dbReference type="InterPro" id="IPR029026">
    <property type="entry name" value="tRNA_m1G_MTases_N"/>
</dbReference>
<dbReference type="InterPro" id="IPR051259">
    <property type="entry name" value="rRNA_Methyltransferase"/>
</dbReference>
<keyword evidence="1 4" id="KW-0489">Methyltransferase</keyword>
<dbReference type="RefSeq" id="WP_280756540.1">
    <property type="nucleotide sequence ID" value="NZ_JARXXW010000002.1"/>
</dbReference>
<name>A0AA43M7U2_9BURK</name>
<dbReference type="Proteomes" id="UP001161160">
    <property type="component" value="Unassembled WGS sequence"/>
</dbReference>
<dbReference type="AlphaFoldDB" id="A0AA43M7U2"/>
<evidence type="ECO:0000259" key="3">
    <source>
        <dbReference type="Pfam" id="PF00588"/>
    </source>
</evidence>
<gene>
    <name evidence="4" type="ORF">M2127_000512</name>
</gene>
<dbReference type="InterPro" id="IPR029028">
    <property type="entry name" value="Alpha/beta_knot_MTases"/>
</dbReference>
<dbReference type="SUPFAM" id="SSF55315">
    <property type="entry name" value="L30e-like"/>
    <property type="match status" value="1"/>
</dbReference>
<feature type="domain" description="tRNA/rRNA methyltransferase SpoU type" evidence="3">
    <location>
        <begin position="130"/>
        <end position="266"/>
    </location>
</feature>
<dbReference type="SUPFAM" id="SSF75217">
    <property type="entry name" value="alpha/beta knot"/>
    <property type="match status" value="1"/>
</dbReference>
<dbReference type="GO" id="GO:0032259">
    <property type="term" value="P:methylation"/>
    <property type="evidence" value="ECO:0007669"/>
    <property type="project" value="UniProtKB-KW"/>
</dbReference>
<keyword evidence="5" id="KW-1185">Reference proteome</keyword>
<evidence type="ECO:0000256" key="2">
    <source>
        <dbReference type="ARBA" id="ARBA00022679"/>
    </source>
</evidence>
<dbReference type="PANTHER" id="PTHR43191">
    <property type="entry name" value="RRNA METHYLTRANSFERASE 3"/>
    <property type="match status" value="1"/>
</dbReference>
<dbReference type="PANTHER" id="PTHR43191:SF2">
    <property type="entry name" value="RRNA METHYLTRANSFERASE 3, MITOCHONDRIAL"/>
    <property type="match status" value="1"/>
</dbReference>
<dbReference type="GO" id="GO:0006396">
    <property type="term" value="P:RNA processing"/>
    <property type="evidence" value="ECO:0007669"/>
    <property type="project" value="InterPro"/>
</dbReference>
<protein>
    <submittedName>
        <fullName evidence="4">TrmH family RNA methyltransferase</fullName>
    </submittedName>
</protein>
<keyword evidence="2" id="KW-0808">Transferase</keyword>
<dbReference type="GO" id="GO:0003723">
    <property type="term" value="F:RNA binding"/>
    <property type="evidence" value="ECO:0007669"/>
    <property type="project" value="InterPro"/>
</dbReference>
<dbReference type="InterPro" id="IPR001537">
    <property type="entry name" value="SpoU_MeTrfase"/>
</dbReference>
<evidence type="ECO:0000313" key="5">
    <source>
        <dbReference type="Proteomes" id="UP001161160"/>
    </source>
</evidence>
<dbReference type="EMBL" id="JARXYA010000002">
    <property type="protein sequence ID" value="MDH6503225.1"/>
    <property type="molecule type" value="Genomic_DNA"/>
</dbReference>
<dbReference type="Gene3D" id="3.40.1280.10">
    <property type="match status" value="1"/>
</dbReference>
<dbReference type="InterPro" id="IPR029064">
    <property type="entry name" value="Ribosomal_eL30-like_sf"/>
</dbReference>
<evidence type="ECO:0000313" key="4">
    <source>
        <dbReference type="EMBL" id="MDH6503225.1"/>
    </source>
</evidence>
<comment type="caution">
    <text evidence="4">The sequence shown here is derived from an EMBL/GenBank/DDBJ whole genome shotgun (WGS) entry which is preliminary data.</text>
</comment>
<sequence length="274" mass="29516">MAFDLISSKENSLFKELRLLQATGSKGQKVRLASGHALLEGIHLIQTWVGDPALKTLFTSEFGLQNSEISEAVYSHLEICPETRIFQLDSSLWDQLSELANAPHIAGLLNLPASRLKAPQSISNLEGDLVILDRIQDAGNVGSILRTAAAAGFTQVIALSGCAHLWSSKVLRAGMGAHRLLDLYEGWSNQQLLSAVTAPLLAAAADAPQDLFDLREELMHPVAWVMGSEGQGVSSDLMAQAKPVSIPIDPRVESLNVSTAAAICLFETVRVRRS</sequence>
<organism evidence="4 5">
    <name type="scientific">Polynucleobacter sphagniphilus</name>
    <dbReference type="NCBI Taxonomy" id="1743169"/>
    <lineage>
        <taxon>Bacteria</taxon>
        <taxon>Pseudomonadati</taxon>
        <taxon>Pseudomonadota</taxon>
        <taxon>Betaproteobacteria</taxon>
        <taxon>Burkholderiales</taxon>
        <taxon>Burkholderiaceae</taxon>
        <taxon>Polynucleobacter</taxon>
    </lineage>
</organism>
<dbReference type="CDD" id="cd18095">
    <property type="entry name" value="SpoU-like_rRNA-MTase"/>
    <property type="match status" value="1"/>
</dbReference>
<dbReference type="GO" id="GO:0008173">
    <property type="term" value="F:RNA methyltransferase activity"/>
    <property type="evidence" value="ECO:0007669"/>
    <property type="project" value="InterPro"/>
</dbReference>